<feature type="coiled-coil region" evidence="2">
    <location>
        <begin position="761"/>
        <end position="788"/>
    </location>
</feature>
<feature type="coiled-coil region" evidence="2">
    <location>
        <begin position="211"/>
        <end position="259"/>
    </location>
</feature>
<feature type="compositionally biased region" description="Low complexity" evidence="3">
    <location>
        <begin position="417"/>
        <end position="430"/>
    </location>
</feature>
<feature type="compositionally biased region" description="Acidic residues" evidence="3">
    <location>
        <begin position="994"/>
        <end position="1005"/>
    </location>
</feature>
<feature type="coiled-coil region" evidence="2">
    <location>
        <begin position="848"/>
        <end position="896"/>
    </location>
</feature>
<feature type="region of interest" description="Disordered" evidence="3">
    <location>
        <begin position="946"/>
        <end position="967"/>
    </location>
</feature>
<sequence>MLQLSRKERLENAKRKLQEFRNSYQHRQEASSLPQNPFNQSAVAQILDVNSKPIYPLENGCPQNSGSSTNVILNSTDYMNNSYPHPQQPSLQTPLYDSESKPPNMNTYIDSSSGQLPYKISTTPSTEKVAQISQELNLLVSSNFGTSEFCQQSSLSPSEAATASYSQTNELSRSANGERNFRTASHLSLPACWQGAPLSSVPSPSASLILIRELQQRNVELATLLEQRNETHDRSVAKVASLRDQLHQLKLSTDEEKRNLELSTQRELAKARDQVRAHSQTVGALVAEKTELQAKLAHVERVAEQRSRELQEMASNRNELHAKLQELEDRVHLATSSSEHSDSAKQEALRQLEQWRSEAKRENAFRTRLETELKNRDSKLSRLESELMKLTSSNEDLRRQLEVSMAFSRPGTVPERGTAAAPLGAPTTPTSRCGRCEAFQSRIHDLETMEIQTSADKSRLESQYKTYVSEMETQVKNLRGEVETANTRSETLQRSLDELRRQLTLKDSELTKAVSEFERLKSQLQLQESTVKSADPPPVTDKAILESVMYKDLELTANALRSKVNELSTRLSETEESLSVAEARLGDREEVLAKANSERTALSRAMDQNAKLKDQLTALHDALEHVNKENSEAQTALAKLQASAEETVDLRKKCERLEAELAAVRLETTSKSPLEDELRASLAAADARSQALAQQVDALRACEAELVAARAECAALRAALEKAERECAMKADALVVGEAEPKAGPAPPIGLDEGKVEVETLRQAVQDSDNKAQQVAALEREVDSLRLLSTSQAATIVSLEEALAATKGSDKHTPKRDSEVQVGAQRRDAYASCMCQTELSIVKSEETLSKLRQSLSESKTNYAQLEERFKQMTDRLAASNEEKSRLEAIVAQLEMESSTIGEYITMFAHRRQLQLKRARIRDALLARLVRDRNELRKRLQALSSLAKSVTSSLSDEDNSLSENHVHHPTLTTLEKELSDFLADLDTSSPPEDIHSDDDADDDGDVEAGGGGGLEGRHRPPTSLDDQLRQLAATTHDCPHCECCSGSLLVV</sequence>
<feature type="domain" description="Golgin subfamily A conserved" evidence="4">
    <location>
        <begin position="464"/>
        <end position="945"/>
    </location>
</feature>
<feature type="region of interest" description="Disordered" evidence="3">
    <location>
        <begin position="332"/>
        <end position="351"/>
    </location>
</feature>
<dbReference type="Pfam" id="PF15070">
    <property type="entry name" value="GOLGA2L5"/>
    <property type="match status" value="1"/>
</dbReference>
<accession>A0A5K3FDI1</accession>
<feature type="region of interest" description="Disordered" evidence="3">
    <location>
        <begin position="409"/>
        <end position="432"/>
    </location>
</feature>
<dbReference type="GO" id="GO:0005801">
    <property type="term" value="C:cis-Golgi network"/>
    <property type="evidence" value="ECO:0007669"/>
    <property type="project" value="TreeGrafter"/>
</dbReference>
<evidence type="ECO:0000259" key="4">
    <source>
        <dbReference type="Pfam" id="PF15070"/>
    </source>
</evidence>
<evidence type="ECO:0000256" key="3">
    <source>
        <dbReference type="SAM" id="MobiDB-lite"/>
    </source>
</evidence>
<dbReference type="WBParaSite" id="MCU_007281-RA">
    <property type="protein sequence ID" value="MCU_007281-RA"/>
    <property type="gene ID" value="MCU_007281"/>
</dbReference>
<dbReference type="AlphaFoldDB" id="A0A5K3FDI1"/>
<proteinExistence type="predicted"/>
<dbReference type="GO" id="GO:0032580">
    <property type="term" value="C:Golgi cisterna membrane"/>
    <property type="evidence" value="ECO:0007669"/>
    <property type="project" value="TreeGrafter"/>
</dbReference>
<dbReference type="InterPro" id="IPR043976">
    <property type="entry name" value="GOLGA_cons_dom"/>
</dbReference>
<dbReference type="GO" id="GO:0000137">
    <property type="term" value="C:Golgi cis cisterna"/>
    <property type="evidence" value="ECO:0007669"/>
    <property type="project" value="TreeGrafter"/>
</dbReference>
<name>A0A5K3FDI1_MESCO</name>
<feature type="coiled-coil region" evidence="2">
    <location>
        <begin position="692"/>
        <end position="733"/>
    </location>
</feature>
<feature type="coiled-coil region" evidence="2">
    <location>
        <begin position="366"/>
        <end position="400"/>
    </location>
</feature>
<dbReference type="GO" id="GO:0007030">
    <property type="term" value="P:Golgi organization"/>
    <property type="evidence" value="ECO:0007669"/>
    <property type="project" value="TreeGrafter"/>
</dbReference>
<evidence type="ECO:0000256" key="1">
    <source>
        <dbReference type="ARBA" id="ARBA00023054"/>
    </source>
</evidence>
<feature type="coiled-coil region" evidence="2">
    <location>
        <begin position="550"/>
        <end position="667"/>
    </location>
</feature>
<keyword evidence="1 2" id="KW-0175">Coiled coil</keyword>
<evidence type="ECO:0000256" key="2">
    <source>
        <dbReference type="SAM" id="Coils"/>
    </source>
</evidence>
<feature type="compositionally biased region" description="Basic and acidic residues" evidence="3">
    <location>
        <begin position="339"/>
        <end position="351"/>
    </location>
</feature>
<evidence type="ECO:0000313" key="5">
    <source>
        <dbReference type="WBParaSite" id="MCU_007281-RA"/>
    </source>
</evidence>
<organism evidence="5">
    <name type="scientific">Mesocestoides corti</name>
    <name type="common">Flatworm</name>
    <dbReference type="NCBI Taxonomy" id="53468"/>
    <lineage>
        <taxon>Eukaryota</taxon>
        <taxon>Metazoa</taxon>
        <taxon>Spiralia</taxon>
        <taxon>Lophotrochozoa</taxon>
        <taxon>Platyhelminthes</taxon>
        <taxon>Cestoda</taxon>
        <taxon>Eucestoda</taxon>
        <taxon>Cyclophyllidea</taxon>
        <taxon>Mesocestoididae</taxon>
        <taxon>Mesocestoides</taxon>
    </lineage>
</organism>
<protein>
    <submittedName>
        <fullName evidence="5">GOLGA2L5 domain-containing protein</fullName>
    </submittedName>
</protein>
<dbReference type="InterPro" id="IPR024858">
    <property type="entry name" value="GOLGA"/>
</dbReference>
<feature type="coiled-coil region" evidence="2">
    <location>
        <begin position="468"/>
        <end position="509"/>
    </location>
</feature>
<reference evidence="5" key="1">
    <citation type="submission" date="2019-11" db="UniProtKB">
        <authorList>
            <consortium name="WormBaseParasite"/>
        </authorList>
    </citation>
    <scope>IDENTIFICATION</scope>
</reference>
<dbReference type="Gene3D" id="1.20.1170.10">
    <property type="match status" value="1"/>
</dbReference>
<feature type="region of interest" description="Disordered" evidence="3">
    <location>
        <begin position="983"/>
        <end position="1025"/>
    </location>
</feature>
<dbReference type="PANTHER" id="PTHR10881:SF46">
    <property type="entry name" value="GOLGIN SUBFAMILY A MEMBER 2"/>
    <property type="match status" value="1"/>
</dbReference>
<dbReference type="PANTHER" id="PTHR10881">
    <property type="entry name" value="GOLGIN SUBFAMILY A MEMBER-RELATED"/>
    <property type="match status" value="1"/>
</dbReference>